<feature type="compositionally biased region" description="Polar residues" evidence="1">
    <location>
        <begin position="77"/>
        <end position="93"/>
    </location>
</feature>
<reference evidence="2 3" key="1">
    <citation type="submission" date="2023-07" db="EMBL/GenBank/DDBJ databases">
        <title>Functional and genomic diversity of the sorghum phyllosphere microbiome.</title>
        <authorList>
            <person name="Shade A."/>
        </authorList>
    </citation>
    <scope>NUCLEOTIDE SEQUENCE [LARGE SCALE GENOMIC DNA]</scope>
    <source>
        <strain evidence="2 3">SORGH_AS_1126</strain>
    </source>
</reference>
<evidence type="ECO:0000313" key="3">
    <source>
        <dbReference type="Proteomes" id="UP001224781"/>
    </source>
</evidence>
<comment type="caution">
    <text evidence="2">The sequence shown here is derived from an EMBL/GenBank/DDBJ whole genome shotgun (WGS) entry which is preliminary data.</text>
</comment>
<dbReference type="Proteomes" id="UP001224781">
    <property type="component" value="Unassembled WGS sequence"/>
</dbReference>
<protein>
    <submittedName>
        <fullName evidence="2">Uncharacterized protein</fullName>
    </submittedName>
</protein>
<accession>A0ABU0UNJ0</accession>
<proteinExistence type="predicted"/>
<evidence type="ECO:0000256" key="1">
    <source>
        <dbReference type="SAM" id="MobiDB-lite"/>
    </source>
</evidence>
<sequence>MPLFLFDVRDGGRIPPSVLPDISPSRGEISKKKRPPLIRNFRDDRAVAPPDLPLEGEMSGRTEGGAAANAKHADSPRPTQATVSTSFAASTGT</sequence>
<keyword evidence="3" id="KW-1185">Reference proteome</keyword>
<feature type="region of interest" description="Disordered" evidence="1">
    <location>
        <begin position="17"/>
        <end position="93"/>
    </location>
</feature>
<gene>
    <name evidence="2" type="ORF">QE408_003673</name>
</gene>
<dbReference type="EMBL" id="JAUTBL010000002">
    <property type="protein sequence ID" value="MDQ1186530.1"/>
    <property type="molecule type" value="Genomic_DNA"/>
</dbReference>
<evidence type="ECO:0000313" key="2">
    <source>
        <dbReference type="EMBL" id="MDQ1186530.1"/>
    </source>
</evidence>
<name>A0ABU0UNJ0_9HYPH</name>
<organism evidence="2 3">
    <name type="scientific">Agrobacterium larrymoorei</name>
    <dbReference type="NCBI Taxonomy" id="160699"/>
    <lineage>
        <taxon>Bacteria</taxon>
        <taxon>Pseudomonadati</taxon>
        <taxon>Pseudomonadota</taxon>
        <taxon>Alphaproteobacteria</taxon>
        <taxon>Hyphomicrobiales</taxon>
        <taxon>Rhizobiaceae</taxon>
        <taxon>Rhizobium/Agrobacterium group</taxon>
        <taxon>Agrobacterium</taxon>
    </lineage>
</organism>